<sequence>HPVNKALVKFCRTDTGYNSGNSIVNRNTIFKITILLQEIEMCFPEILYIFPTFCTRNNGKNSQ</sequence>
<evidence type="ECO:0000313" key="2">
    <source>
        <dbReference type="Proteomes" id="UP000050556"/>
    </source>
</evidence>
<protein>
    <submittedName>
        <fullName evidence="1">Uncharacterized protein</fullName>
    </submittedName>
</protein>
<dbReference type="AlphaFoldDB" id="A0A0P7KVG6"/>
<accession>A0A0P7KVG6</accession>
<proteinExistence type="predicted"/>
<gene>
    <name evidence="1" type="ORF">ACU57_19895</name>
</gene>
<name>A0A0P7KVG6_ECOLX</name>
<evidence type="ECO:0000313" key="1">
    <source>
        <dbReference type="EMBL" id="KPO07710.1"/>
    </source>
</evidence>
<reference evidence="1 2" key="1">
    <citation type="journal article" date="2015" name="Front. Microbiol.">
        <title>Genetic determinants of heat resistance in Escherichia coli.</title>
        <authorList>
            <person name="Mercer R.G."/>
            <person name="Zheng J."/>
            <person name="Garcia-Hernandez R."/>
            <person name="Ruan L."/>
            <person name="Ganzle M.G."/>
            <person name="McMullen L.M."/>
        </authorList>
    </citation>
    <scope>NUCLEOTIDE SEQUENCE [LARGE SCALE GENOMIC DNA]</scope>
    <source>
        <strain evidence="1 2">AW1.3</strain>
    </source>
</reference>
<organism evidence="1 2">
    <name type="scientific">Escherichia coli</name>
    <dbReference type="NCBI Taxonomy" id="562"/>
    <lineage>
        <taxon>Bacteria</taxon>
        <taxon>Pseudomonadati</taxon>
        <taxon>Pseudomonadota</taxon>
        <taxon>Gammaproteobacteria</taxon>
        <taxon>Enterobacterales</taxon>
        <taxon>Enterobacteriaceae</taxon>
        <taxon>Escherichia</taxon>
    </lineage>
</organism>
<feature type="non-terminal residue" evidence="1">
    <location>
        <position position="1"/>
    </location>
</feature>
<dbReference type="PATRIC" id="fig|562.7813.peg.3116"/>
<dbReference type="EMBL" id="LDYI01000137">
    <property type="protein sequence ID" value="KPO07710.1"/>
    <property type="molecule type" value="Genomic_DNA"/>
</dbReference>
<dbReference type="Proteomes" id="UP000050556">
    <property type="component" value="Unassembled WGS sequence"/>
</dbReference>
<comment type="caution">
    <text evidence="1">The sequence shown here is derived from an EMBL/GenBank/DDBJ whole genome shotgun (WGS) entry which is preliminary data.</text>
</comment>